<proteinExistence type="predicted"/>
<organism evidence="1 2">
    <name type="scientific">Lactococcus phage KSY1</name>
    <dbReference type="NCBI Taxonomy" id="2913972"/>
    <lineage>
        <taxon>Viruses</taxon>
        <taxon>Duplodnaviria</taxon>
        <taxon>Heunggongvirae</taxon>
        <taxon>Uroviricota</taxon>
        <taxon>Caudoviricetes</taxon>
        <taxon>Chopinvirus</taxon>
        <taxon>Chopinvirus KSY1</taxon>
    </lineage>
</organism>
<dbReference type="KEGG" id="vg:5601937"/>
<dbReference type="GeneID" id="5601937"/>
<gene>
    <name evidence="1" type="ORF">KSY1p083</name>
</gene>
<evidence type="ECO:0000313" key="2">
    <source>
        <dbReference type="Proteomes" id="UP000000714"/>
    </source>
</evidence>
<dbReference type="Proteomes" id="UP000000714">
    <property type="component" value="Segment"/>
</dbReference>
<keyword evidence="2" id="KW-1185">Reference proteome</keyword>
<evidence type="ECO:0000313" key="1">
    <source>
        <dbReference type="EMBL" id="ABG21626.1"/>
    </source>
</evidence>
<accession>A6MAE8</accession>
<reference evidence="1 2" key="1">
    <citation type="journal article" date="2007" name="Virology">
        <title>KSY1, a lactococcal phage with a T7-like transcription.</title>
        <authorList>
            <person name="Chopin A."/>
            <person name="Deveau H."/>
            <person name="Ehrlich S.D."/>
            <person name="Moineau S."/>
            <person name="Chopin M.C."/>
        </authorList>
    </citation>
    <scope>NUCLEOTIDE SEQUENCE</scope>
</reference>
<protein>
    <submittedName>
        <fullName evidence="1">Gp083</fullName>
    </submittedName>
</protein>
<dbReference type="RefSeq" id="YP_001469082.1">
    <property type="nucleotide sequence ID" value="NC_009817.1"/>
</dbReference>
<sequence length="108" mass="12765">MKPTMSPFEPKVLTLDDVLNEHDKEVNKEKVGTTIDKIMVVIGGSATLYFYPNNIYLHFLRSKADRIEKDDLERKHYFGGKYYKFTKVEEYEKDNNIWVKIIMKEVAN</sequence>
<name>A6MAE8_9CAUD</name>
<dbReference type="EMBL" id="DQ535032">
    <property type="protein sequence ID" value="ABG21626.1"/>
    <property type="molecule type" value="Genomic_DNA"/>
</dbReference>